<dbReference type="EMBL" id="CM000786">
    <property type="protein sequence ID" value="AQK39816.1"/>
    <property type="molecule type" value="Genomic_DNA"/>
</dbReference>
<feature type="region of interest" description="Disordered" evidence="1">
    <location>
        <begin position="41"/>
        <end position="65"/>
    </location>
</feature>
<name>A0A1D6IUX0_MAIZE</name>
<reference evidence="2" key="1">
    <citation type="submission" date="2015-12" db="EMBL/GenBank/DDBJ databases">
        <title>Update maize B73 reference genome by single molecule sequencing technologies.</title>
        <authorList>
            <consortium name="Maize Genome Sequencing Project"/>
            <person name="Ware D."/>
        </authorList>
    </citation>
    <scope>NUCLEOTIDE SEQUENCE</scope>
    <source>
        <tissue evidence="2">Seedling</tissue>
    </source>
</reference>
<sequence>MWDACEPQQSATIVHATRPRLRSRSSSFLAAISLHLRALSPTPATAPPRRAVAGNPHSVSLATSSSPALGGAGALKCTAADSTRRLTATISTRGNNSRAVALESGSARSRGCLEM</sequence>
<evidence type="ECO:0000256" key="1">
    <source>
        <dbReference type="SAM" id="MobiDB-lite"/>
    </source>
</evidence>
<organism evidence="2">
    <name type="scientific">Zea mays</name>
    <name type="common">Maize</name>
    <dbReference type="NCBI Taxonomy" id="4577"/>
    <lineage>
        <taxon>Eukaryota</taxon>
        <taxon>Viridiplantae</taxon>
        <taxon>Streptophyta</taxon>
        <taxon>Embryophyta</taxon>
        <taxon>Tracheophyta</taxon>
        <taxon>Spermatophyta</taxon>
        <taxon>Magnoliopsida</taxon>
        <taxon>Liliopsida</taxon>
        <taxon>Poales</taxon>
        <taxon>Poaceae</taxon>
        <taxon>PACMAD clade</taxon>
        <taxon>Panicoideae</taxon>
        <taxon>Andropogonodae</taxon>
        <taxon>Andropogoneae</taxon>
        <taxon>Tripsacinae</taxon>
        <taxon>Zea</taxon>
    </lineage>
</organism>
<accession>A0A1D6IUX0</accession>
<protein>
    <submittedName>
        <fullName evidence="2">Uncharacterized protein</fullName>
    </submittedName>
</protein>
<dbReference type="InParanoid" id="A0A1D6IUX0"/>
<evidence type="ECO:0000313" key="2">
    <source>
        <dbReference type="EMBL" id="AQK39816.1"/>
    </source>
</evidence>
<feature type="compositionally biased region" description="Low complexity" evidence="1">
    <location>
        <begin position="41"/>
        <end position="53"/>
    </location>
</feature>
<dbReference type="AlphaFoldDB" id="A0A1D6IUX0"/>
<gene>
    <name evidence="2" type="ORF">ZEAMMB73_Zm00001d023702</name>
</gene>
<proteinExistence type="predicted"/>